<evidence type="ECO:0000313" key="2">
    <source>
        <dbReference type="Proteomes" id="UP000326458"/>
    </source>
</evidence>
<proteinExistence type="predicted"/>
<accession>A0A5N3VTU3</accession>
<protein>
    <submittedName>
        <fullName evidence="1">Uncharacterized protein</fullName>
    </submittedName>
</protein>
<dbReference type="AlphaFoldDB" id="A0A5N3VTU3"/>
<organism evidence="1 2">
    <name type="scientific">Muntiacus muntjak</name>
    <name type="common">Barking deer</name>
    <name type="synonym">Indian muntjac</name>
    <dbReference type="NCBI Taxonomy" id="9888"/>
    <lineage>
        <taxon>Eukaryota</taxon>
        <taxon>Metazoa</taxon>
        <taxon>Chordata</taxon>
        <taxon>Craniata</taxon>
        <taxon>Vertebrata</taxon>
        <taxon>Euteleostomi</taxon>
        <taxon>Mammalia</taxon>
        <taxon>Eutheria</taxon>
        <taxon>Laurasiatheria</taxon>
        <taxon>Artiodactyla</taxon>
        <taxon>Ruminantia</taxon>
        <taxon>Pecora</taxon>
        <taxon>Cervidae</taxon>
        <taxon>Muntiacinae</taxon>
        <taxon>Muntiacus</taxon>
    </lineage>
</organism>
<gene>
    <name evidence="1" type="ORF">FD754_017528</name>
</gene>
<sequence length="110" mass="12609">MILSNCENYAFFLYWFLLRVVRKNLFHAVLLEEVATPSSILAWEIPWTEEPGKLQFPGEGNGNPLQYSCLENPMDREAWRATVHGVARVGHNLATKPPAELCYNQKSIFL</sequence>
<evidence type="ECO:0000313" key="1">
    <source>
        <dbReference type="EMBL" id="KAB0352671.1"/>
    </source>
</evidence>
<name>A0A5N3VTU3_MUNMU</name>
<keyword evidence="2" id="KW-1185">Reference proteome</keyword>
<reference evidence="1 2" key="1">
    <citation type="submission" date="2019-06" db="EMBL/GenBank/DDBJ databases">
        <title>Discovery of a novel chromosome fission-fusion reversal in muntjac.</title>
        <authorList>
            <person name="Mudd A.B."/>
            <person name="Bredeson J.V."/>
            <person name="Baum R."/>
            <person name="Hockemeyer D."/>
            <person name="Rokhsar D.S."/>
        </authorList>
    </citation>
    <scope>NUCLEOTIDE SEQUENCE [LARGE SCALE GENOMIC DNA]</scope>
    <source>
        <strain evidence="1">UTSW_UCB_Mm</strain>
        <tissue evidence="1">Fibroblast cell line</tissue>
    </source>
</reference>
<comment type="caution">
    <text evidence="1">The sequence shown here is derived from an EMBL/GenBank/DDBJ whole genome shotgun (WGS) entry which is preliminary data.</text>
</comment>
<dbReference type="EMBL" id="VCEA01000002">
    <property type="protein sequence ID" value="KAB0352671.1"/>
    <property type="molecule type" value="Genomic_DNA"/>
</dbReference>
<dbReference type="Proteomes" id="UP000326458">
    <property type="component" value="Unassembled WGS sequence"/>
</dbReference>